<comment type="caution">
    <text evidence="2">The sequence shown here is derived from an EMBL/GenBank/DDBJ whole genome shotgun (WGS) entry which is preliminary data.</text>
</comment>
<keyword evidence="1" id="KW-0238">DNA-binding</keyword>
<dbReference type="AlphaFoldDB" id="A0A8J5KZ04"/>
<dbReference type="GO" id="GO:0003677">
    <property type="term" value="F:DNA binding"/>
    <property type="evidence" value="ECO:0007669"/>
    <property type="project" value="UniProtKB-KW"/>
</dbReference>
<dbReference type="PANTHER" id="PTHR33400">
    <property type="entry name" value="ZINC FINGER CCCH DOMAIN-CONTAINING PROTEIN 6-RELATED"/>
    <property type="match status" value="1"/>
</dbReference>
<gene>
    <name evidence="2" type="ORF">ZIOFF_042704</name>
</gene>
<evidence type="ECO:0000313" key="3">
    <source>
        <dbReference type="Proteomes" id="UP000734854"/>
    </source>
</evidence>
<evidence type="ECO:0000313" key="2">
    <source>
        <dbReference type="EMBL" id="KAG6494921.1"/>
    </source>
</evidence>
<dbReference type="PANTHER" id="PTHR33400:SF2">
    <property type="entry name" value="ZINC FINGER CCCH DOMAIN-CONTAINING PROTEIN 6"/>
    <property type="match status" value="1"/>
</dbReference>
<protein>
    <submittedName>
        <fullName evidence="2">Uncharacterized protein</fullName>
    </submittedName>
</protein>
<name>A0A8J5KZ04_ZINOF</name>
<accession>A0A8J5KZ04</accession>
<proteinExistence type="predicted"/>
<reference evidence="2 3" key="1">
    <citation type="submission" date="2020-08" db="EMBL/GenBank/DDBJ databases">
        <title>Plant Genome Project.</title>
        <authorList>
            <person name="Zhang R.-G."/>
        </authorList>
    </citation>
    <scope>NUCLEOTIDE SEQUENCE [LARGE SCALE GENOMIC DNA]</scope>
    <source>
        <tissue evidence="2">Rhizome</tissue>
    </source>
</reference>
<organism evidence="2 3">
    <name type="scientific">Zingiber officinale</name>
    <name type="common">Ginger</name>
    <name type="synonym">Amomum zingiber</name>
    <dbReference type="NCBI Taxonomy" id="94328"/>
    <lineage>
        <taxon>Eukaryota</taxon>
        <taxon>Viridiplantae</taxon>
        <taxon>Streptophyta</taxon>
        <taxon>Embryophyta</taxon>
        <taxon>Tracheophyta</taxon>
        <taxon>Spermatophyta</taxon>
        <taxon>Magnoliopsida</taxon>
        <taxon>Liliopsida</taxon>
        <taxon>Zingiberales</taxon>
        <taxon>Zingiberaceae</taxon>
        <taxon>Zingiber</taxon>
    </lineage>
</organism>
<dbReference type="Proteomes" id="UP000734854">
    <property type="component" value="Unassembled WGS sequence"/>
</dbReference>
<keyword evidence="3" id="KW-1185">Reference proteome</keyword>
<dbReference type="EMBL" id="JACMSC010000012">
    <property type="protein sequence ID" value="KAG6494921.1"/>
    <property type="molecule type" value="Genomic_DNA"/>
</dbReference>
<evidence type="ECO:0000256" key="1">
    <source>
        <dbReference type="ARBA" id="ARBA00023125"/>
    </source>
</evidence>
<sequence>MNINFKISFTKWLVAVGAESEEIAMQNQRQMRVLEAIYPQHCPSVSSEMQDSFCDDSQTLISSLTAVEDEDPSEQLETGSSFGQFQRTSAQNIQQYDIPAHTSDTEHSLGDALQSALTTAQGDTAAARILGSTEPDVVAAASAAFTAIMKSNEHGSMIC</sequence>